<dbReference type="Proteomes" id="UP000814140">
    <property type="component" value="Unassembled WGS sequence"/>
</dbReference>
<sequence>MSTRGRSTTPPPVRDVDVEMENGTQEKPDARVVVVTNLSRNVVEAHLQAVFGFYGEIVKVDLPVYGKSGQNRGKAALEYADPASAHKAASHMNGGQLDGAVLKVELSDLPVRTRSRSPFVRPRNGRERPRSISRSRSRSRSPKFPRRDYGGRFGDSFRRPPPRRAPVRDTYRPLSRSRSRSPIRRAPALGPRRRSPSYERGGYGRRGRSRSASYSSLPLANAFALSVLFVLLEVQPEPQSI</sequence>
<dbReference type="EMBL" id="MU277187">
    <property type="protein sequence ID" value="KAI0068876.1"/>
    <property type="molecule type" value="Genomic_DNA"/>
</dbReference>
<organism evidence="1 2">
    <name type="scientific">Artomyces pyxidatus</name>
    <dbReference type="NCBI Taxonomy" id="48021"/>
    <lineage>
        <taxon>Eukaryota</taxon>
        <taxon>Fungi</taxon>
        <taxon>Dikarya</taxon>
        <taxon>Basidiomycota</taxon>
        <taxon>Agaricomycotina</taxon>
        <taxon>Agaricomycetes</taxon>
        <taxon>Russulales</taxon>
        <taxon>Auriscalpiaceae</taxon>
        <taxon>Artomyces</taxon>
    </lineage>
</organism>
<name>A0ACB8TKA3_9AGAM</name>
<accession>A0ACB8TKA3</accession>
<protein>
    <submittedName>
        <fullName evidence="1">RNA-binding domain-containing protein</fullName>
    </submittedName>
</protein>
<comment type="caution">
    <text evidence="1">The sequence shown here is derived from an EMBL/GenBank/DDBJ whole genome shotgun (WGS) entry which is preliminary data.</text>
</comment>
<evidence type="ECO:0000313" key="1">
    <source>
        <dbReference type="EMBL" id="KAI0068876.1"/>
    </source>
</evidence>
<gene>
    <name evidence="1" type="ORF">BV25DRAFT_1834008</name>
</gene>
<reference evidence="1" key="2">
    <citation type="journal article" date="2022" name="New Phytol.">
        <title>Evolutionary transition to the ectomycorrhizal habit in the genomes of a hyperdiverse lineage of mushroom-forming fungi.</title>
        <authorList>
            <person name="Looney B."/>
            <person name="Miyauchi S."/>
            <person name="Morin E."/>
            <person name="Drula E."/>
            <person name="Courty P.E."/>
            <person name="Kohler A."/>
            <person name="Kuo A."/>
            <person name="LaButti K."/>
            <person name="Pangilinan J."/>
            <person name="Lipzen A."/>
            <person name="Riley R."/>
            <person name="Andreopoulos W."/>
            <person name="He G."/>
            <person name="Johnson J."/>
            <person name="Nolan M."/>
            <person name="Tritt A."/>
            <person name="Barry K.W."/>
            <person name="Grigoriev I.V."/>
            <person name="Nagy L.G."/>
            <person name="Hibbett D."/>
            <person name="Henrissat B."/>
            <person name="Matheny P.B."/>
            <person name="Labbe J."/>
            <person name="Martin F.M."/>
        </authorList>
    </citation>
    <scope>NUCLEOTIDE SEQUENCE</scope>
    <source>
        <strain evidence="1">HHB10654</strain>
    </source>
</reference>
<evidence type="ECO:0000313" key="2">
    <source>
        <dbReference type="Proteomes" id="UP000814140"/>
    </source>
</evidence>
<proteinExistence type="predicted"/>
<keyword evidence="2" id="KW-1185">Reference proteome</keyword>
<reference evidence="1" key="1">
    <citation type="submission" date="2021-03" db="EMBL/GenBank/DDBJ databases">
        <authorList>
            <consortium name="DOE Joint Genome Institute"/>
            <person name="Ahrendt S."/>
            <person name="Looney B.P."/>
            <person name="Miyauchi S."/>
            <person name="Morin E."/>
            <person name="Drula E."/>
            <person name="Courty P.E."/>
            <person name="Chicoki N."/>
            <person name="Fauchery L."/>
            <person name="Kohler A."/>
            <person name="Kuo A."/>
            <person name="Labutti K."/>
            <person name="Pangilinan J."/>
            <person name="Lipzen A."/>
            <person name="Riley R."/>
            <person name="Andreopoulos W."/>
            <person name="He G."/>
            <person name="Johnson J."/>
            <person name="Barry K.W."/>
            <person name="Grigoriev I.V."/>
            <person name="Nagy L."/>
            <person name="Hibbett D."/>
            <person name="Henrissat B."/>
            <person name="Matheny P.B."/>
            <person name="Labbe J."/>
            <person name="Martin F."/>
        </authorList>
    </citation>
    <scope>NUCLEOTIDE SEQUENCE</scope>
    <source>
        <strain evidence="1">HHB10654</strain>
    </source>
</reference>